<organism evidence="2 3">
    <name type="scientific">Schaalia naturae</name>
    <dbReference type="NCBI Taxonomy" id="635203"/>
    <lineage>
        <taxon>Bacteria</taxon>
        <taxon>Bacillati</taxon>
        <taxon>Actinomycetota</taxon>
        <taxon>Actinomycetes</taxon>
        <taxon>Actinomycetales</taxon>
        <taxon>Actinomycetaceae</taxon>
        <taxon>Schaalia</taxon>
    </lineage>
</organism>
<dbReference type="InterPro" id="IPR016181">
    <property type="entry name" value="Acyl_CoA_acyltransferase"/>
</dbReference>
<evidence type="ECO:0008006" key="4">
    <source>
        <dbReference type="Google" id="ProtNLM"/>
    </source>
</evidence>
<dbReference type="RefSeq" id="WP_380972428.1">
    <property type="nucleotide sequence ID" value="NZ_JBHTEF010000001.1"/>
</dbReference>
<keyword evidence="1" id="KW-0812">Transmembrane</keyword>
<gene>
    <name evidence="2" type="ORF">ACFQWG_04230</name>
</gene>
<accession>A0ABW2SKN9</accession>
<comment type="caution">
    <text evidence="2">The sequence shown here is derived from an EMBL/GenBank/DDBJ whole genome shotgun (WGS) entry which is preliminary data.</text>
</comment>
<reference evidence="3" key="1">
    <citation type="journal article" date="2019" name="Int. J. Syst. Evol. Microbiol.">
        <title>The Global Catalogue of Microorganisms (GCM) 10K type strain sequencing project: providing services to taxonomists for standard genome sequencing and annotation.</title>
        <authorList>
            <consortium name="The Broad Institute Genomics Platform"/>
            <consortium name="The Broad Institute Genome Sequencing Center for Infectious Disease"/>
            <person name="Wu L."/>
            <person name="Ma J."/>
        </authorList>
    </citation>
    <scope>NUCLEOTIDE SEQUENCE [LARGE SCALE GENOMIC DNA]</scope>
    <source>
        <strain evidence="3">CCUG 56698</strain>
    </source>
</reference>
<evidence type="ECO:0000313" key="2">
    <source>
        <dbReference type="EMBL" id="MFC7580429.1"/>
    </source>
</evidence>
<dbReference type="Proteomes" id="UP001596527">
    <property type="component" value="Unassembled WGS sequence"/>
</dbReference>
<keyword evidence="1" id="KW-0472">Membrane</keyword>
<feature type="transmembrane region" description="Helical" evidence="1">
    <location>
        <begin position="6"/>
        <end position="24"/>
    </location>
</feature>
<keyword evidence="3" id="KW-1185">Reference proteome</keyword>
<dbReference type="Gene3D" id="3.40.630.30">
    <property type="match status" value="1"/>
</dbReference>
<proteinExistence type="predicted"/>
<protein>
    <recommendedName>
        <fullName evidence="4">N-acetyltransferase domain-containing protein</fullName>
    </recommendedName>
</protein>
<name>A0ABW2SKN9_9ACTO</name>
<evidence type="ECO:0000256" key="1">
    <source>
        <dbReference type="SAM" id="Phobius"/>
    </source>
</evidence>
<sequence>MSVYEVMGWAGSVLVVVSLMLPSVRRFRWLNLTGSALATIYNVIFGIWPFAAMNLAIMLIDAWWIVRIERDARRGRSYTLLPIGAGEAYLAHMIGSLAEAAERWYPRFRAIPEGPDRRAFLVLHGDETIGVIVAEVHAQWAEIVLDLVTPRFRDLSPGRFVYSQARLADVLGVSSLRVAAGTTTDPGYFRRVGFVDEGEDLVLAVRSSI</sequence>
<dbReference type="SUPFAM" id="SSF55729">
    <property type="entry name" value="Acyl-CoA N-acyltransferases (Nat)"/>
    <property type="match status" value="1"/>
</dbReference>
<feature type="transmembrane region" description="Helical" evidence="1">
    <location>
        <begin position="36"/>
        <end position="66"/>
    </location>
</feature>
<dbReference type="EMBL" id="JBHTEF010000001">
    <property type="protein sequence ID" value="MFC7580429.1"/>
    <property type="molecule type" value="Genomic_DNA"/>
</dbReference>
<keyword evidence="1" id="KW-1133">Transmembrane helix</keyword>
<evidence type="ECO:0000313" key="3">
    <source>
        <dbReference type="Proteomes" id="UP001596527"/>
    </source>
</evidence>